<keyword evidence="4" id="KW-0378">Hydrolase</keyword>
<dbReference type="InterPro" id="IPR035952">
    <property type="entry name" value="Rhomboid-like_sf"/>
</dbReference>
<feature type="transmembrane region" description="Helical" evidence="7">
    <location>
        <begin position="99"/>
        <end position="117"/>
    </location>
</feature>
<dbReference type="GO" id="GO:0006508">
    <property type="term" value="P:proteolysis"/>
    <property type="evidence" value="ECO:0007669"/>
    <property type="project" value="UniProtKB-KW"/>
</dbReference>
<dbReference type="Proteomes" id="UP000190409">
    <property type="component" value="Unassembled WGS sequence"/>
</dbReference>
<dbReference type="InterPro" id="IPR022764">
    <property type="entry name" value="Peptidase_S54_rhomboid_dom"/>
</dbReference>
<reference evidence="9 10" key="1">
    <citation type="submission" date="2017-01" db="EMBL/GenBank/DDBJ databases">
        <title>Complete Genome Sequence of Dolosigranulum pigrum isolated from a Patient with interstitial lung disease.</title>
        <authorList>
            <person name="Mukhopadhyay R."/>
            <person name="Joaquin J."/>
            <person name="Hogue R."/>
            <person name="Fitzgerald S."/>
            <person name="Jospin G."/>
            <person name="Eisen J.A."/>
            <person name="Chaturvedi V."/>
        </authorList>
    </citation>
    <scope>NUCLEOTIDE SEQUENCE [LARGE SCALE GENOMIC DNA]</scope>
    <source>
        <strain evidence="9 10">15S00348</strain>
    </source>
</reference>
<comment type="caution">
    <text evidence="9">The sequence shown here is derived from an EMBL/GenBank/DDBJ whole genome shotgun (WGS) entry which is preliminary data.</text>
</comment>
<proteinExistence type="inferred from homology"/>
<dbReference type="RefSeq" id="WP_077862361.1">
    <property type="nucleotide sequence ID" value="NZ_CP040409.1"/>
</dbReference>
<dbReference type="Pfam" id="PF01694">
    <property type="entry name" value="Rhomboid"/>
    <property type="match status" value="1"/>
</dbReference>
<dbReference type="PANTHER" id="PTHR43731:SF14">
    <property type="entry name" value="PRESENILIN-ASSOCIATED RHOMBOID-LIKE PROTEIN, MITOCHONDRIAL"/>
    <property type="match status" value="1"/>
</dbReference>
<evidence type="ECO:0000256" key="7">
    <source>
        <dbReference type="SAM" id="Phobius"/>
    </source>
</evidence>
<accession>A0A1S8KM72</accession>
<feature type="transmembrane region" description="Helical" evidence="7">
    <location>
        <begin position="209"/>
        <end position="230"/>
    </location>
</feature>
<comment type="subcellular location">
    <subcellularLocation>
        <location evidence="1">Membrane</location>
        <topology evidence="1">Multi-pass membrane protein</topology>
    </subcellularLocation>
</comment>
<dbReference type="EMBL" id="MUYF01000003">
    <property type="protein sequence ID" value="OOL80837.1"/>
    <property type="molecule type" value="Genomic_DNA"/>
</dbReference>
<protein>
    <submittedName>
        <fullName evidence="9">Rhomboid family intramembrane serine protease</fullName>
    </submittedName>
</protein>
<name>A0A1S8KM72_9LACT</name>
<evidence type="ECO:0000256" key="5">
    <source>
        <dbReference type="ARBA" id="ARBA00022989"/>
    </source>
</evidence>
<evidence type="ECO:0000256" key="6">
    <source>
        <dbReference type="ARBA" id="ARBA00023136"/>
    </source>
</evidence>
<dbReference type="AlphaFoldDB" id="A0A1S8KM72"/>
<evidence type="ECO:0000256" key="3">
    <source>
        <dbReference type="ARBA" id="ARBA00022692"/>
    </source>
</evidence>
<evidence type="ECO:0000313" key="10">
    <source>
        <dbReference type="Proteomes" id="UP000190409"/>
    </source>
</evidence>
<evidence type="ECO:0000313" key="9">
    <source>
        <dbReference type="EMBL" id="OOL80837.1"/>
    </source>
</evidence>
<dbReference type="InterPro" id="IPR050925">
    <property type="entry name" value="Rhomboid_protease_S54"/>
</dbReference>
<dbReference type="GO" id="GO:0016020">
    <property type="term" value="C:membrane"/>
    <property type="evidence" value="ECO:0007669"/>
    <property type="project" value="UniProtKB-SubCell"/>
</dbReference>
<evidence type="ECO:0000256" key="2">
    <source>
        <dbReference type="ARBA" id="ARBA00009045"/>
    </source>
</evidence>
<dbReference type="SUPFAM" id="SSF144091">
    <property type="entry name" value="Rhomboid-like"/>
    <property type="match status" value="1"/>
</dbReference>
<feature type="transmembrane region" description="Helical" evidence="7">
    <location>
        <begin position="15"/>
        <end position="34"/>
    </location>
</feature>
<keyword evidence="5 7" id="KW-1133">Transmembrane helix</keyword>
<gene>
    <name evidence="9" type="ORF">BWX42_02785</name>
</gene>
<dbReference type="PANTHER" id="PTHR43731">
    <property type="entry name" value="RHOMBOID PROTEASE"/>
    <property type="match status" value="1"/>
</dbReference>
<sequence length="232" mass="26200">MQRHYSSRQFSQKPIVTYGIIAITLVTFGLQVFFGGSENIESLIIMGAKFNELIIYNNEWWRLIIPIFLHIGVPHLLFNMLVVYFLGQQIEFIFGHVRFALLYLFSGLMGNAFSFAFNTSLSAGASTAIFGLFVSTIVLSKLFPHVRELSMLARQYGMLIFLNIVFSFMSGGVDNMGHIGGLVGGYLISYAISVKHTDHNPLHNRFTNIGIYCIILGILIFIGYNQLLYINF</sequence>
<keyword evidence="6 7" id="KW-0472">Membrane</keyword>
<feature type="transmembrane region" description="Helical" evidence="7">
    <location>
        <begin position="63"/>
        <end position="87"/>
    </location>
</feature>
<comment type="similarity">
    <text evidence="2">Belongs to the peptidase S54 family.</text>
</comment>
<dbReference type="GO" id="GO:0004252">
    <property type="term" value="F:serine-type endopeptidase activity"/>
    <property type="evidence" value="ECO:0007669"/>
    <property type="project" value="InterPro"/>
</dbReference>
<evidence type="ECO:0000259" key="8">
    <source>
        <dbReference type="Pfam" id="PF01694"/>
    </source>
</evidence>
<keyword evidence="9" id="KW-0645">Protease</keyword>
<dbReference type="Gene3D" id="1.20.1540.10">
    <property type="entry name" value="Rhomboid-like"/>
    <property type="match status" value="1"/>
</dbReference>
<feature type="transmembrane region" description="Helical" evidence="7">
    <location>
        <begin position="179"/>
        <end position="197"/>
    </location>
</feature>
<organism evidence="9 10">
    <name type="scientific">Dolosigranulum pigrum</name>
    <dbReference type="NCBI Taxonomy" id="29394"/>
    <lineage>
        <taxon>Bacteria</taxon>
        <taxon>Bacillati</taxon>
        <taxon>Bacillota</taxon>
        <taxon>Bacilli</taxon>
        <taxon>Lactobacillales</taxon>
        <taxon>Carnobacteriaceae</taxon>
        <taxon>Dolosigranulum</taxon>
    </lineage>
</organism>
<evidence type="ECO:0000256" key="1">
    <source>
        <dbReference type="ARBA" id="ARBA00004141"/>
    </source>
</evidence>
<keyword evidence="3 7" id="KW-0812">Transmembrane</keyword>
<feature type="transmembrane region" description="Helical" evidence="7">
    <location>
        <begin position="123"/>
        <end position="144"/>
    </location>
</feature>
<evidence type="ECO:0000256" key="4">
    <source>
        <dbReference type="ARBA" id="ARBA00022801"/>
    </source>
</evidence>
<feature type="domain" description="Peptidase S54 rhomboid" evidence="8">
    <location>
        <begin position="58"/>
        <end position="193"/>
    </location>
</feature>
<feature type="transmembrane region" description="Helical" evidence="7">
    <location>
        <begin position="156"/>
        <end position="173"/>
    </location>
</feature>